<dbReference type="EnsemblMetazoa" id="XM_021053041.2">
    <property type="protein sequence ID" value="XP_020908700.1"/>
    <property type="gene ID" value="LOC110246675"/>
</dbReference>
<evidence type="ECO:0000313" key="2">
    <source>
        <dbReference type="EnsemblMetazoa" id="XP_020908700.1"/>
    </source>
</evidence>
<dbReference type="Proteomes" id="UP000887567">
    <property type="component" value="Unplaced"/>
</dbReference>
<feature type="coiled-coil region" evidence="1">
    <location>
        <begin position="83"/>
        <end position="117"/>
    </location>
</feature>
<dbReference type="RefSeq" id="XP_020908700.1">
    <property type="nucleotide sequence ID" value="XM_021053041.2"/>
</dbReference>
<organism evidence="2 3">
    <name type="scientific">Exaiptasia diaphana</name>
    <name type="common">Tropical sea anemone</name>
    <name type="synonym">Aiptasia pulchella</name>
    <dbReference type="NCBI Taxonomy" id="2652724"/>
    <lineage>
        <taxon>Eukaryota</taxon>
        <taxon>Metazoa</taxon>
        <taxon>Cnidaria</taxon>
        <taxon>Anthozoa</taxon>
        <taxon>Hexacorallia</taxon>
        <taxon>Actiniaria</taxon>
        <taxon>Aiptasiidae</taxon>
        <taxon>Exaiptasia</taxon>
    </lineage>
</organism>
<reference evidence="2" key="1">
    <citation type="submission" date="2022-11" db="UniProtKB">
        <authorList>
            <consortium name="EnsemblMetazoa"/>
        </authorList>
    </citation>
    <scope>IDENTIFICATION</scope>
</reference>
<dbReference type="AlphaFoldDB" id="A0A913XRT8"/>
<dbReference type="OMA" id="PAVMNTM"/>
<keyword evidence="1" id="KW-0175">Coiled coil</keyword>
<evidence type="ECO:0000256" key="1">
    <source>
        <dbReference type="SAM" id="Coils"/>
    </source>
</evidence>
<dbReference type="GeneID" id="110246675"/>
<proteinExistence type="predicted"/>
<accession>A0A913XRT8</accession>
<keyword evidence="3" id="KW-1185">Reference proteome</keyword>
<sequence>MYSYSYLGMLSRTILAALHFNYNIERAPKTDQNGNVKLRVSYVKYKYGEGTVREVKTAQNYEYVKDIYKNLIETPRDHLRVLKIELEAEVPEAMNTMNEKENKHEAIRKYMERKEAQTLLCPPTCTDTELEELVAPPPERGTRKVPICKSCDKPMKGHKIINKKRYCPHQLPVEN</sequence>
<protein>
    <submittedName>
        <fullName evidence="2">Uncharacterized protein</fullName>
    </submittedName>
</protein>
<evidence type="ECO:0000313" key="3">
    <source>
        <dbReference type="Proteomes" id="UP000887567"/>
    </source>
</evidence>
<dbReference type="OrthoDB" id="5960034at2759"/>
<name>A0A913XRT8_EXADI</name>
<dbReference type="KEGG" id="epa:110246675"/>